<reference evidence="12" key="2">
    <citation type="submission" date="2025-08" db="UniProtKB">
        <authorList>
            <consortium name="Ensembl"/>
        </authorList>
    </citation>
    <scope>IDENTIFICATION</scope>
</reference>
<dbReference type="PANTHER" id="PTHR15454:SF69">
    <property type="entry name" value="SERINE_THREONINE-PROTEIN KINASE 11-INTERACTING PROTEIN"/>
    <property type="match status" value="1"/>
</dbReference>
<dbReference type="Gene3D" id="3.80.10.10">
    <property type="entry name" value="Ribonuclease Inhibitor"/>
    <property type="match status" value="1"/>
</dbReference>
<evidence type="ECO:0000256" key="6">
    <source>
        <dbReference type="ARBA" id="ARBA00022737"/>
    </source>
</evidence>
<dbReference type="InterPro" id="IPR001611">
    <property type="entry name" value="Leu-rich_rpt"/>
</dbReference>
<feature type="region of interest" description="Disordered" evidence="7">
    <location>
        <begin position="710"/>
        <end position="741"/>
    </location>
</feature>
<organism evidence="12 13">
    <name type="scientific">Latimeria chalumnae</name>
    <name type="common">Coelacanth</name>
    <dbReference type="NCBI Taxonomy" id="7897"/>
    <lineage>
        <taxon>Eukaryota</taxon>
        <taxon>Metazoa</taxon>
        <taxon>Chordata</taxon>
        <taxon>Craniata</taxon>
        <taxon>Vertebrata</taxon>
        <taxon>Euteleostomi</taxon>
        <taxon>Coelacanthiformes</taxon>
        <taxon>Coelacanthidae</taxon>
        <taxon>Latimeria</taxon>
    </lineage>
</organism>
<reference evidence="13" key="1">
    <citation type="submission" date="2011-08" db="EMBL/GenBank/DDBJ databases">
        <title>The draft genome of Latimeria chalumnae.</title>
        <authorList>
            <person name="Di Palma F."/>
            <person name="Alfoldi J."/>
            <person name="Johnson J."/>
            <person name="Berlin A."/>
            <person name="Gnerre S."/>
            <person name="Jaffe D."/>
            <person name="MacCallum I."/>
            <person name="Young S."/>
            <person name="Walker B.J."/>
            <person name="Lander E."/>
            <person name="Lindblad-Toh K."/>
        </authorList>
    </citation>
    <scope>NUCLEOTIDE SEQUENCE [LARGE SCALE GENOMIC DNA]</scope>
    <source>
        <strain evidence="13">Wild caught</strain>
    </source>
</reference>
<feature type="compositionally biased region" description="Low complexity" evidence="7">
    <location>
        <begin position="710"/>
        <end position="720"/>
    </location>
</feature>
<evidence type="ECO:0000256" key="1">
    <source>
        <dbReference type="ARBA" id="ARBA00004496"/>
    </source>
</evidence>
<dbReference type="Ensembl" id="ENSLACT00000016836.1">
    <property type="protein sequence ID" value="ENSLACP00000016720.1"/>
    <property type="gene ID" value="ENSLACG00000014729.1"/>
</dbReference>
<evidence type="ECO:0000256" key="5">
    <source>
        <dbReference type="ARBA" id="ARBA00022614"/>
    </source>
</evidence>
<evidence type="ECO:0000259" key="8">
    <source>
        <dbReference type="Pfam" id="PF15904"/>
    </source>
</evidence>
<dbReference type="OMA" id="MVKFGRQ"/>
<dbReference type="GO" id="GO:0005737">
    <property type="term" value="C:cytoplasm"/>
    <property type="evidence" value="ECO:0007669"/>
    <property type="project" value="UniProtKB-SubCell"/>
</dbReference>
<evidence type="ECO:0000259" key="10">
    <source>
        <dbReference type="Pfam" id="PF25357"/>
    </source>
</evidence>
<dbReference type="GeneTree" id="ENSGT00940000158471"/>
<protein>
    <recommendedName>
        <fullName evidence="3">Serine/threonine-protein kinase 11-interacting protein</fullName>
    </recommendedName>
</protein>
<dbReference type="Pfam" id="PF25357">
    <property type="entry name" value="PH_S11IP"/>
    <property type="match status" value="1"/>
</dbReference>
<dbReference type="AlphaFoldDB" id="H3B499"/>
<dbReference type="InterPro" id="IPR003591">
    <property type="entry name" value="Leu-rich_rpt_typical-subtyp"/>
</dbReference>
<dbReference type="Pfam" id="PF25624">
    <property type="entry name" value="PH_S11IP_C"/>
    <property type="match status" value="1"/>
</dbReference>
<dbReference type="InterPro" id="IPR057288">
    <property type="entry name" value="PH_PLEKHM2"/>
</dbReference>
<evidence type="ECO:0000259" key="11">
    <source>
        <dbReference type="Pfam" id="PF25624"/>
    </source>
</evidence>
<keyword evidence="13" id="KW-1185">Reference proteome</keyword>
<comment type="similarity">
    <text evidence="2">Belongs to the STK11IP family.</text>
</comment>
<sequence>MFGLLVAGHTVLNGASTLTLLTSSLQHLTLLFEQHLQSRKHQHGFIALPSHPADSAVILQIQFLFDVLQKTISLKFARIPPPPGPGAVKIFPFKSLKCLELKRVPPHCLEGLRLVYSQLEVLICTQCIDSLQEIISVCGGDLSSALPWLELHTLKFSYNSLAALDNSLLLLNVLKTLDLSHNKISDCAEYLTALTELEYLNLGYNVLQRVPDLSLSSKVKLVTLILRNNELEAINGVEQLSNLQHLDLGYNLLLEHAQLAPLSLLHKLKKRHLVIFLKEDPLLPHVPCPSGWERYLNRFSKVAAKLFLFIYNFVLLTLSCNYNPVAMCLSQPDSVTPTNSLLEASHSGELTDSISPVEGTGASLPHKKSKSKIKVRTASISEASDVEHGPIISSASISVALFHQSEIERMDSFRDQLGEEWLQYKHHLEVAPVWDSNTSKGQQGAPDLGNLSESQELDSSLGVYHHSSTEVLSEDTDEALDKEETDKENESDRTEMHSTAPPVEEEDDDLEGMDMDLCHPLVVGLESELEDVPNKSEGLRIFLQVKAQHVLELDLHNAKVLQKLDLDSLLSIKKSEVSWKVMWDKLEGSDSEQMLPALELRFDYIRKDRQRRRYVMLDDDPDQALQVLTEVLSKALEENQNRDQREEAESTRLQCLKCKLEFLAPKEEDCKSIFQSSEGIGNPAPGTGVPPLVCPACLSNHVIVVPVPGTRARGAGRTPRLSTSPAPGGKTPCPAKGNQKHARPAGAWQGAICTRRLVPPPSLSFPRRRSSDFASVDHRLKLFLDMEVFEDNLEEFQGFIKASTVKYGKAEEFPSLLVVSDQRLYILEIVQEIRGQPSDWLRKTESHYIPDLLYLEVGLGSQSIRIQFDGPGASYTLLIRHRGRCERFFQYLTGNLVLIIYSLAELWFCRNCTLLTKSTEVQVGPQHHFWQLTSEQSDERQLDFFYLLAFLVQGASYCLMTLLATRSTLYLLEEDHQWRKSSSTGEANGSEEPEEEMAKIQETQLISSVSSVHLYQSAPCDIKLKLYNETLKTESSWHLRTDSPDLINDLVEWIRLPWEEMFGVRLNTVIHQRLD</sequence>
<dbReference type="InterPro" id="IPR032675">
    <property type="entry name" value="LRR_dom_sf"/>
</dbReference>
<keyword evidence="5" id="KW-0433">Leucine-rich repeat</keyword>
<feature type="region of interest" description="Disordered" evidence="7">
    <location>
        <begin position="468"/>
        <end position="508"/>
    </location>
</feature>
<proteinExistence type="inferred from homology"/>
<feature type="domain" description="LKB1 serine/threonine kinase interacting protein 1 N-terminal" evidence="8">
    <location>
        <begin position="7"/>
        <end position="80"/>
    </location>
</feature>
<feature type="compositionally biased region" description="Acidic residues" evidence="7">
    <location>
        <begin position="472"/>
        <end position="481"/>
    </location>
</feature>
<dbReference type="InterPro" id="IPR057676">
    <property type="entry name" value="PH_S11IP_C"/>
</dbReference>
<dbReference type="PANTHER" id="PTHR15454">
    <property type="entry name" value="NISCHARIN RELATED"/>
    <property type="match status" value="1"/>
</dbReference>
<dbReference type="SUPFAM" id="SSF52075">
    <property type="entry name" value="Outer arm dynein light chain 1"/>
    <property type="match status" value="1"/>
</dbReference>
<dbReference type="InParanoid" id="H3B499"/>
<evidence type="ECO:0000259" key="9">
    <source>
        <dbReference type="Pfam" id="PF23142"/>
    </source>
</evidence>
<dbReference type="Pfam" id="PF23142">
    <property type="entry name" value="PH_PLEKHM2"/>
    <property type="match status" value="1"/>
</dbReference>
<dbReference type="InterPro" id="IPR057292">
    <property type="entry name" value="PH_S11IP"/>
</dbReference>
<dbReference type="SMART" id="SM00365">
    <property type="entry name" value="LRR_SD22"/>
    <property type="match status" value="4"/>
</dbReference>
<dbReference type="eggNOG" id="KOG1859">
    <property type="taxonomic scope" value="Eukaryota"/>
</dbReference>
<evidence type="ECO:0000256" key="3">
    <source>
        <dbReference type="ARBA" id="ARBA00020683"/>
    </source>
</evidence>
<dbReference type="FunCoup" id="H3B499">
    <property type="interactions" value="2122"/>
</dbReference>
<dbReference type="STRING" id="7897.ENSLACP00000016720"/>
<dbReference type="Pfam" id="PF12799">
    <property type="entry name" value="LRR_4"/>
    <property type="match status" value="1"/>
</dbReference>
<dbReference type="GO" id="GO:0008104">
    <property type="term" value="P:intracellular protein localization"/>
    <property type="evidence" value="ECO:0007669"/>
    <property type="project" value="TreeGrafter"/>
</dbReference>
<accession>H3B499</accession>
<evidence type="ECO:0000256" key="4">
    <source>
        <dbReference type="ARBA" id="ARBA00022490"/>
    </source>
</evidence>
<evidence type="ECO:0000256" key="2">
    <source>
        <dbReference type="ARBA" id="ARBA00008771"/>
    </source>
</evidence>
<dbReference type="InterPro" id="IPR025875">
    <property type="entry name" value="Leu-rich_rpt_4"/>
</dbReference>
<evidence type="ECO:0000256" key="7">
    <source>
        <dbReference type="SAM" id="MobiDB-lite"/>
    </source>
</evidence>
<reference evidence="12" key="3">
    <citation type="submission" date="2025-09" db="UniProtKB">
        <authorList>
            <consortium name="Ensembl"/>
        </authorList>
    </citation>
    <scope>IDENTIFICATION</scope>
</reference>
<feature type="domain" description="PLEKHM2 PH" evidence="9">
    <location>
        <begin position="770"/>
        <end position="894"/>
    </location>
</feature>
<dbReference type="EMBL" id="AFYH01036042">
    <property type="status" value="NOT_ANNOTATED_CDS"/>
    <property type="molecule type" value="Genomic_DNA"/>
</dbReference>
<comment type="subcellular location">
    <subcellularLocation>
        <location evidence="1">Cytoplasm</location>
    </subcellularLocation>
</comment>
<dbReference type="HOGENOM" id="CLU_008018_0_0_1"/>
<dbReference type="SMART" id="SM00369">
    <property type="entry name" value="LRR_TYP"/>
    <property type="match status" value="3"/>
</dbReference>
<dbReference type="Pfam" id="PF15904">
    <property type="entry name" value="LIP1"/>
    <property type="match status" value="1"/>
</dbReference>
<keyword evidence="4" id="KW-0963">Cytoplasm</keyword>
<keyword evidence="6" id="KW-0677">Repeat</keyword>
<feature type="domain" description="STK11-interacting protein C-terminal PH" evidence="11">
    <location>
        <begin position="924"/>
        <end position="1071"/>
    </location>
</feature>
<dbReference type="EMBL" id="AFYH01036043">
    <property type="status" value="NOT_ANNOTATED_CDS"/>
    <property type="molecule type" value="Genomic_DNA"/>
</dbReference>
<dbReference type="EMBL" id="AFYH01036041">
    <property type="status" value="NOT_ANNOTATED_CDS"/>
    <property type="molecule type" value="Genomic_DNA"/>
</dbReference>
<dbReference type="Proteomes" id="UP000008672">
    <property type="component" value="Unassembled WGS sequence"/>
</dbReference>
<feature type="compositionally biased region" description="Basic and acidic residues" evidence="7">
    <location>
        <begin position="482"/>
        <end position="496"/>
    </location>
</feature>
<evidence type="ECO:0000313" key="12">
    <source>
        <dbReference type="Ensembl" id="ENSLACP00000016720.1"/>
    </source>
</evidence>
<dbReference type="PROSITE" id="PS51450">
    <property type="entry name" value="LRR"/>
    <property type="match status" value="3"/>
</dbReference>
<name>H3B499_LATCH</name>
<evidence type="ECO:0000313" key="13">
    <source>
        <dbReference type="Proteomes" id="UP000008672"/>
    </source>
</evidence>
<dbReference type="EMBL" id="AFYH01036047">
    <property type="status" value="NOT_ANNOTATED_CDS"/>
    <property type="molecule type" value="Genomic_DNA"/>
</dbReference>
<feature type="domain" description="Serine/threonine-protein kinase 11-interacting protein PH" evidence="10">
    <location>
        <begin position="513"/>
        <end position="639"/>
    </location>
</feature>
<dbReference type="EMBL" id="AFYH01036045">
    <property type="status" value="NOT_ANNOTATED_CDS"/>
    <property type="molecule type" value="Genomic_DNA"/>
</dbReference>
<dbReference type="EMBL" id="AFYH01036046">
    <property type="status" value="NOT_ANNOTATED_CDS"/>
    <property type="molecule type" value="Genomic_DNA"/>
</dbReference>
<dbReference type="EMBL" id="AFYH01036044">
    <property type="status" value="NOT_ANNOTATED_CDS"/>
    <property type="molecule type" value="Genomic_DNA"/>
</dbReference>
<dbReference type="InterPro" id="IPR031782">
    <property type="entry name" value="LIP1_N"/>
</dbReference>